<accession>A0ABQ9JH01</accession>
<organism evidence="1 2">
    <name type="scientific">Molorchus minor</name>
    <dbReference type="NCBI Taxonomy" id="1323400"/>
    <lineage>
        <taxon>Eukaryota</taxon>
        <taxon>Metazoa</taxon>
        <taxon>Ecdysozoa</taxon>
        <taxon>Arthropoda</taxon>
        <taxon>Hexapoda</taxon>
        <taxon>Insecta</taxon>
        <taxon>Pterygota</taxon>
        <taxon>Neoptera</taxon>
        <taxon>Endopterygota</taxon>
        <taxon>Coleoptera</taxon>
        <taxon>Polyphaga</taxon>
        <taxon>Cucujiformia</taxon>
        <taxon>Chrysomeloidea</taxon>
        <taxon>Cerambycidae</taxon>
        <taxon>Lamiinae</taxon>
        <taxon>Monochamini</taxon>
        <taxon>Molorchus</taxon>
    </lineage>
</organism>
<gene>
    <name evidence="1" type="ORF">NQ317_001193</name>
</gene>
<proteinExistence type="predicted"/>
<dbReference type="EMBL" id="JAPWTJ010000615">
    <property type="protein sequence ID" value="KAJ8976869.1"/>
    <property type="molecule type" value="Genomic_DNA"/>
</dbReference>
<sequence length="66" mass="7445">MISQYNKLDRFVSVRANFVQNVTGSPGGGILLGRELHPAYRLPPHMEYLYSLQHSTSNSVHDVAKF</sequence>
<evidence type="ECO:0000313" key="2">
    <source>
        <dbReference type="Proteomes" id="UP001162164"/>
    </source>
</evidence>
<comment type="caution">
    <text evidence="1">The sequence shown here is derived from an EMBL/GenBank/DDBJ whole genome shotgun (WGS) entry which is preliminary data.</text>
</comment>
<evidence type="ECO:0000313" key="1">
    <source>
        <dbReference type="EMBL" id="KAJ8976869.1"/>
    </source>
</evidence>
<reference evidence="1" key="1">
    <citation type="journal article" date="2023" name="Insect Mol. Biol.">
        <title>Genome sequencing provides insights into the evolution of gene families encoding plant cell wall-degrading enzymes in longhorned beetles.</title>
        <authorList>
            <person name="Shin N.R."/>
            <person name="Okamura Y."/>
            <person name="Kirsch R."/>
            <person name="Pauchet Y."/>
        </authorList>
    </citation>
    <scope>NUCLEOTIDE SEQUENCE</scope>
    <source>
        <strain evidence="1">MMC_N1</strain>
    </source>
</reference>
<keyword evidence="2" id="KW-1185">Reference proteome</keyword>
<protein>
    <submittedName>
        <fullName evidence="1">Uncharacterized protein</fullName>
    </submittedName>
</protein>
<name>A0ABQ9JH01_9CUCU</name>
<dbReference type="Proteomes" id="UP001162164">
    <property type="component" value="Unassembled WGS sequence"/>
</dbReference>